<dbReference type="AlphaFoldDB" id="A0AAV5UXX5"/>
<comment type="caution">
    <text evidence="2">The sequence shown here is derived from an EMBL/GenBank/DDBJ whole genome shotgun (WGS) entry which is preliminary data.</text>
</comment>
<keyword evidence="1" id="KW-0732">Signal</keyword>
<dbReference type="PANTHER" id="PTHR47248">
    <property type="entry name" value="PROTEIN CBG06772"/>
    <property type="match status" value="1"/>
</dbReference>
<reference evidence="2" key="1">
    <citation type="submission" date="2023-10" db="EMBL/GenBank/DDBJ databases">
        <title>Genome assembly of Pristionchus species.</title>
        <authorList>
            <person name="Yoshida K."/>
            <person name="Sommer R.J."/>
        </authorList>
    </citation>
    <scope>NUCLEOTIDE SEQUENCE</scope>
    <source>
        <strain evidence="2">RS5133</strain>
    </source>
</reference>
<proteinExistence type="predicted"/>
<protein>
    <submittedName>
        <fullName evidence="2">Uncharacterized protein</fullName>
    </submittedName>
</protein>
<accession>A0AAV5UXX5</accession>
<feature type="signal peptide" evidence="1">
    <location>
        <begin position="1"/>
        <end position="16"/>
    </location>
</feature>
<dbReference type="Proteomes" id="UP001432322">
    <property type="component" value="Unassembled WGS sequence"/>
</dbReference>
<dbReference type="EMBL" id="BTSY01000001">
    <property type="protein sequence ID" value="GMT11974.1"/>
    <property type="molecule type" value="Genomic_DNA"/>
</dbReference>
<organism evidence="2 3">
    <name type="scientific">Pristionchus fissidentatus</name>
    <dbReference type="NCBI Taxonomy" id="1538716"/>
    <lineage>
        <taxon>Eukaryota</taxon>
        <taxon>Metazoa</taxon>
        <taxon>Ecdysozoa</taxon>
        <taxon>Nematoda</taxon>
        <taxon>Chromadorea</taxon>
        <taxon>Rhabditida</taxon>
        <taxon>Rhabditina</taxon>
        <taxon>Diplogasteromorpha</taxon>
        <taxon>Diplogasteroidea</taxon>
        <taxon>Neodiplogasteridae</taxon>
        <taxon>Pristionchus</taxon>
    </lineage>
</organism>
<evidence type="ECO:0000313" key="2">
    <source>
        <dbReference type="EMBL" id="GMT11974.1"/>
    </source>
</evidence>
<evidence type="ECO:0000313" key="3">
    <source>
        <dbReference type="Proteomes" id="UP001432322"/>
    </source>
</evidence>
<gene>
    <name evidence="2" type="ORF">PFISCL1PPCAC_3271</name>
</gene>
<evidence type="ECO:0000256" key="1">
    <source>
        <dbReference type="SAM" id="SignalP"/>
    </source>
</evidence>
<dbReference type="InterPro" id="IPR052861">
    <property type="entry name" value="BPTI/Kunitz_domain"/>
</dbReference>
<dbReference type="PANTHER" id="PTHR47248:SF8">
    <property type="entry name" value="BPTI_KUNITZ INHIBITOR DOMAIN-CONTAINING PROTEIN-RELATED"/>
    <property type="match status" value="1"/>
</dbReference>
<feature type="chain" id="PRO_5043484461" evidence="1">
    <location>
        <begin position="17"/>
        <end position="181"/>
    </location>
</feature>
<keyword evidence="3" id="KW-1185">Reference proteome</keyword>
<name>A0AAV5UXX5_9BILA</name>
<sequence length="181" mass="19689">MYCLLAVFLLLSPILAQIRSKCSGLGWEYDEKLNMCLAKHCGKAGNGETILSDFHACNARRMLDAFSCGGGFENQATCQHPLPRPPPPPGTPAKPTIIAPLCPAGQTCVWGPFGFGFCCEEKNEAVWHNEYDAKCASPLKTVKIEQKGVTDEILRGKKCADFFCPKGSKCIQGKYIAHCCA</sequence>